<dbReference type="PANTHER" id="PTHR31640:SF1">
    <property type="entry name" value="BRIDGE-LIKE LIPID TRANSFER PROTEIN FAMILY MEMBER 1"/>
    <property type="match status" value="1"/>
</dbReference>
<dbReference type="Proteomes" id="UP000681720">
    <property type="component" value="Unassembled WGS sequence"/>
</dbReference>
<dbReference type="GO" id="GO:0048488">
    <property type="term" value="P:synaptic vesicle endocytosis"/>
    <property type="evidence" value="ECO:0007669"/>
    <property type="project" value="TreeGrafter"/>
</dbReference>
<feature type="region of interest" description="Disordered" evidence="1">
    <location>
        <begin position="74"/>
        <end position="93"/>
    </location>
</feature>
<dbReference type="InterPro" id="IPR033616">
    <property type="entry name" value="BLTP1"/>
</dbReference>
<organism evidence="3 4">
    <name type="scientific">Rotaria magnacalcarata</name>
    <dbReference type="NCBI Taxonomy" id="392030"/>
    <lineage>
        <taxon>Eukaryota</taxon>
        <taxon>Metazoa</taxon>
        <taxon>Spiralia</taxon>
        <taxon>Gnathifera</taxon>
        <taxon>Rotifera</taxon>
        <taxon>Eurotatoria</taxon>
        <taxon>Bdelloidea</taxon>
        <taxon>Philodinida</taxon>
        <taxon>Philodinidae</taxon>
        <taxon>Rotaria</taxon>
    </lineage>
</organism>
<dbReference type="AlphaFoldDB" id="A0A8S2MSZ6"/>
<dbReference type="SMART" id="SM01220">
    <property type="entry name" value="FSA_C"/>
    <property type="match status" value="1"/>
</dbReference>
<feature type="region of interest" description="Disordered" evidence="1">
    <location>
        <begin position="756"/>
        <end position="796"/>
    </location>
</feature>
<evidence type="ECO:0000313" key="4">
    <source>
        <dbReference type="Proteomes" id="UP000681720"/>
    </source>
</evidence>
<dbReference type="PANTHER" id="PTHR31640">
    <property type="entry name" value="TRANSMEMBRANE PROTEIN KIAA1109"/>
    <property type="match status" value="1"/>
</dbReference>
<dbReference type="InterPro" id="IPR056742">
    <property type="entry name" value="BLTP1_C"/>
</dbReference>
<dbReference type="GO" id="GO:0098793">
    <property type="term" value="C:presynapse"/>
    <property type="evidence" value="ECO:0007669"/>
    <property type="project" value="GOC"/>
</dbReference>
<feature type="non-terminal residue" evidence="3">
    <location>
        <position position="1"/>
    </location>
</feature>
<proteinExistence type="predicted"/>
<evidence type="ECO:0000256" key="1">
    <source>
        <dbReference type="SAM" id="MobiDB-lite"/>
    </source>
</evidence>
<feature type="compositionally biased region" description="Polar residues" evidence="1">
    <location>
        <begin position="78"/>
        <end position="93"/>
    </location>
</feature>
<accession>A0A8S2MSZ6</accession>
<reference evidence="3" key="1">
    <citation type="submission" date="2021-02" db="EMBL/GenBank/DDBJ databases">
        <authorList>
            <person name="Nowell W R."/>
        </authorList>
    </citation>
    <scope>NUCLEOTIDE SEQUENCE</scope>
</reference>
<name>A0A8S2MSZ6_9BILA</name>
<protein>
    <recommendedName>
        <fullName evidence="2">Bridge-like lipid transfer protein family member 1 C-terminal domain-containing protein</fullName>
    </recommendedName>
</protein>
<dbReference type="Pfam" id="PF25040">
    <property type="entry name" value="BLTP1_C"/>
    <property type="match status" value="4"/>
</dbReference>
<comment type="caution">
    <text evidence="3">The sequence shown here is derived from an EMBL/GenBank/DDBJ whole genome shotgun (WGS) entry which is preliminary data.</text>
</comment>
<feature type="domain" description="Bridge-like lipid transfer protein family member 1 C-terminal" evidence="2">
    <location>
        <begin position="319"/>
        <end position="869"/>
    </location>
</feature>
<gene>
    <name evidence="3" type="ORF">GIL414_LOCUS10037</name>
</gene>
<sequence>NKIEYQVSQFSLPGVDVDAHYNSKHNNTINSALNKRASFYCRAMIQSPTSQITIHPLLLDFLEQTLEHVTLPREQERQTNLQQEQVQTSNGQNADNDHLNTMFLIEDQSSTTSFPIDVVVSLFIQPSVLLFTCLPTHPMECELRLPTVAVVFSSKRALPDNIPSSITTLENDSEQIIENSLGGLSFSLYMKDFKLNVYHPFSGESKVHLFEDIRSGQLQTRNALAVSVHSVSFNISRTRYTLIERDGELLNSIQLSVIGQISKAQFEYDIRRFSEILTFPKIWYNRSLARRLFLGDENLPTTISSSTTITRPIAPIRIKTTANKQLRKEARVLLAIQLKELQISMRMSNVMGKVEWNTTDVCSTGSLTLTSDGQRAIFFSLGLQKSLFQAEQGIVGGNIKLQNLRTTGLIRQGLHGRALFNASSHVFNVLTNAIEIRLDYMGSPTLMGRISNILLRLKDDHHGITGDHLAPPSTLVLLNLEWSQLHLMITRSTTPDIIKMAMKLTEFFNSQLLNSKNLLASIQYDFSDGTKRDTIEKKANNGQSKYDTNIIKRYIGMHGGELMLQGHNLTLVVFHGLNFKSRQWALFSLNEPQINFVTDRGENGDINQKLFFYLGHQGQTMPSSLKSRTNMASISKVTRNSNEAPSHLNINEWFNYASSTISAVGLRDFPSMDDVPTPTPTSKVRSKQFEQNAESIFILPGLELSFQTRQLNGEVYCSFETEFYEHIMFTFNAEHFYFLHDLISSYIKEKAKALTVTTSDKPRQRPAPPPPMPASATTSNPMENQTLTTFDEPPSDDMRRFHCPDTKWKLQPTIKLLTAYGNEVEPFGADYILQKLGFRHARLTIPKWLQRGIMDPCEQSMTVVQLFLIFLLPERFKEICMRQ</sequence>
<dbReference type="EMBL" id="CAJOBJ010003527">
    <property type="protein sequence ID" value="CAF3968755.1"/>
    <property type="molecule type" value="Genomic_DNA"/>
</dbReference>
<evidence type="ECO:0000259" key="2">
    <source>
        <dbReference type="SMART" id="SM01220"/>
    </source>
</evidence>
<evidence type="ECO:0000313" key="3">
    <source>
        <dbReference type="EMBL" id="CAF3968755.1"/>
    </source>
</evidence>